<name>A0A2S1FXI2_9FLOR</name>
<accession>A0A2S1FXI2</accession>
<keyword evidence="1" id="KW-0934">Plastid</keyword>
<proteinExistence type="predicted"/>
<evidence type="ECO:0000313" key="1">
    <source>
        <dbReference type="EMBL" id="AWD77476.1"/>
    </source>
</evidence>
<protein>
    <submittedName>
        <fullName evidence="1">Uncharacterized protein</fullName>
    </submittedName>
</protein>
<sequence length="35" mass="4265">MINSYPKFFKWLDTLSNKYVSKNNVKWLEKESRGL</sequence>
<reference evidence="1" key="1">
    <citation type="submission" date="2017-12" db="EMBL/GenBank/DDBJ databases">
        <title>Complete Sequences of the chloroplast DNA of the Grateloupia filicina.</title>
        <authorList>
            <person name="Liu T."/>
            <person name="Liu C."/>
            <person name="Li Y."/>
        </authorList>
    </citation>
    <scope>NUCLEOTIDE SEQUENCE</scope>
</reference>
<dbReference type="EMBL" id="MG598531">
    <property type="protein sequence ID" value="AWD77476.1"/>
    <property type="molecule type" value="Genomic_DNA"/>
</dbReference>
<dbReference type="AlphaFoldDB" id="A0A2S1FXI2"/>
<keyword evidence="1" id="KW-0150">Chloroplast</keyword>
<organism evidence="1">
    <name type="scientific">Grateloupia filicina</name>
    <dbReference type="NCBI Taxonomy" id="31455"/>
    <lineage>
        <taxon>Eukaryota</taxon>
        <taxon>Rhodophyta</taxon>
        <taxon>Florideophyceae</taxon>
        <taxon>Rhodymeniophycidae</taxon>
        <taxon>Halymeniales</taxon>
        <taxon>Halymeniaceae</taxon>
        <taxon>Grateloupia</taxon>
    </lineage>
</organism>
<geneLocation type="chloroplast" evidence="1"/>
<gene>
    <name evidence="1" type="ORF">Grafi_p220</name>
</gene>